<sequence length="962" mass="106157">MSTSDMASAPSSSKMMIISEIGAQHHAELRRLFDEPPSAETTRARDTRARRRVPRGRPASSLFSNRWRSAPESKSLKRKVKSAATATALAIYVQVESVVVEAATTLPHHQQQQAWLSPSSIDRRDDAAPSPSSSSTSNSNLSIKHNIPLQLVVVVFSVVLFAMFVGSLAWLCRRGSCGGKDRRKAKSWSPTGNRGVFATESASASDSSSILSAAEKRRSKINESKDLYSPLPKLKKDRSQRQSRTERDLAKDSDVLGGDKLAHMPELPLTFRHADQVVGAAMIERPAPTFQQAEKGARGWQLYDSPVPVLQGEGKDNQDVEAAGLPPARRPTFVQRLLQHRSGSLAEFPAGIDDVDAPATPAEMDSVNRRRGQQNSSSSGSVLLSVLSGSLHVLPTSLRNVASRSNTASRLNATKAAATRSNGNDCNSDFEGTIGGRDRDLPMAKRIGPKEPRRMLLCDATSIEETRPAPPVHLAYGPGPLATPAAAMFMGTPKTPGLAGVGSVWHRQRHEQREEPMSFQGGGVPGSEGPRAPTLAELKRQQALFEQGRALQFGGLQVEQGQGGGGIQRWVQMASTMAEPLSPPVLSRHGSIASTFLYSVANEASKEQHKVSSRKLLDGVVQQQQEEELQQRQSNVERVPSIRPHFIATTTLQSWLTQGQAVEQDDIQEEDEGGMSSILDQYLDDDQSAVKEGGKKTRTRNLWEKESLSSSSLRSRSTVRGQESSNSHPPSYRTRENDSSSFTLSSAETSAAVEASRAEVSRPERAQIDKLEGRRIKEPRRRSTNQAAAAAMPTYEEATGMVAMANAPSEKDRYEEARKQERRAARKRERAGWTKEEEEREQERRDLERRIKDKKRQEKRKRRRARRMLAEQEQQAQQEQELAASRPKKKTSIEELDNLASRNAPCLSPPESPLTSASESNARQERRICSASTAKEFLVEKKRKQVTPKDRTQQRRRQSGAV</sequence>
<name>A0A316YEA6_9BASI</name>
<dbReference type="EMBL" id="KZ819640">
    <property type="protein sequence ID" value="PWN87559.1"/>
    <property type="molecule type" value="Genomic_DNA"/>
</dbReference>
<feature type="compositionally biased region" description="Basic and acidic residues" evidence="1">
    <location>
        <begin position="756"/>
        <end position="776"/>
    </location>
</feature>
<feature type="compositionally biased region" description="Polar residues" evidence="1">
    <location>
        <begin position="109"/>
        <end position="120"/>
    </location>
</feature>
<feature type="transmembrane region" description="Helical" evidence="2">
    <location>
        <begin position="151"/>
        <end position="171"/>
    </location>
</feature>
<evidence type="ECO:0000256" key="1">
    <source>
        <dbReference type="SAM" id="MobiDB-lite"/>
    </source>
</evidence>
<dbReference type="RefSeq" id="XP_025374757.1">
    <property type="nucleotide sequence ID" value="XM_025518355.1"/>
</dbReference>
<feature type="compositionally biased region" description="Basic and acidic residues" evidence="1">
    <location>
        <begin position="830"/>
        <end position="851"/>
    </location>
</feature>
<feature type="compositionally biased region" description="Polar residues" evidence="1">
    <location>
        <begin position="718"/>
        <end position="729"/>
    </location>
</feature>
<protein>
    <submittedName>
        <fullName evidence="3">Uncharacterized protein</fullName>
    </submittedName>
</protein>
<keyword evidence="2" id="KW-1133">Transmembrane helix</keyword>
<feature type="compositionally biased region" description="Basic and acidic residues" evidence="1">
    <location>
        <begin position="809"/>
        <end position="823"/>
    </location>
</feature>
<dbReference type="InParanoid" id="A0A316YEA6"/>
<organism evidence="3 4">
    <name type="scientific">Acaromyces ingoldii</name>
    <dbReference type="NCBI Taxonomy" id="215250"/>
    <lineage>
        <taxon>Eukaryota</taxon>
        <taxon>Fungi</taxon>
        <taxon>Dikarya</taxon>
        <taxon>Basidiomycota</taxon>
        <taxon>Ustilaginomycotina</taxon>
        <taxon>Exobasidiomycetes</taxon>
        <taxon>Exobasidiales</taxon>
        <taxon>Cryptobasidiaceae</taxon>
        <taxon>Acaromyces</taxon>
    </lineage>
</organism>
<accession>A0A316YEA6</accession>
<keyword evidence="4" id="KW-1185">Reference proteome</keyword>
<gene>
    <name evidence="3" type="ORF">FA10DRAFT_188734</name>
</gene>
<feature type="region of interest" description="Disordered" evidence="1">
    <location>
        <begin position="685"/>
        <end position="962"/>
    </location>
</feature>
<feature type="region of interest" description="Disordered" evidence="1">
    <location>
        <begin position="176"/>
        <end position="200"/>
    </location>
</feature>
<evidence type="ECO:0000313" key="4">
    <source>
        <dbReference type="Proteomes" id="UP000245768"/>
    </source>
</evidence>
<dbReference type="AlphaFoldDB" id="A0A316YEA6"/>
<feature type="compositionally biased region" description="Basic residues" evidence="1">
    <location>
        <begin position="852"/>
        <end position="867"/>
    </location>
</feature>
<feature type="region of interest" description="Disordered" evidence="1">
    <location>
        <begin position="109"/>
        <end position="140"/>
    </location>
</feature>
<feature type="region of interest" description="Disordered" evidence="1">
    <location>
        <begin position="32"/>
        <end position="68"/>
    </location>
</feature>
<feature type="region of interest" description="Disordered" evidence="1">
    <location>
        <begin position="222"/>
        <end position="257"/>
    </location>
</feature>
<feature type="compositionally biased region" description="Low complexity" evidence="1">
    <location>
        <begin position="871"/>
        <end position="884"/>
    </location>
</feature>
<dbReference type="STRING" id="215250.A0A316YEA6"/>
<evidence type="ECO:0000256" key="2">
    <source>
        <dbReference type="SAM" id="Phobius"/>
    </source>
</evidence>
<feature type="compositionally biased region" description="Low complexity" evidence="1">
    <location>
        <begin position="739"/>
        <end position="755"/>
    </location>
</feature>
<feature type="compositionally biased region" description="Basic and acidic residues" evidence="1">
    <location>
        <begin position="688"/>
        <end position="707"/>
    </location>
</feature>
<keyword evidence="2" id="KW-0472">Membrane</keyword>
<proteinExistence type="predicted"/>
<feature type="region of interest" description="Disordered" evidence="1">
    <location>
        <begin position="414"/>
        <end position="445"/>
    </location>
</feature>
<dbReference type="GeneID" id="37040271"/>
<feature type="compositionally biased region" description="Basic and acidic residues" evidence="1">
    <location>
        <begin position="237"/>
        <end position="254"/>
    </location>
</feature>
<feature type="region of interest" description="Disordered" evidence="1">
    <location>
        <begin position="349"/>
        <end position="380"/>
    </location>
</feature>
<evidence type="ECO:0000313" key="3">
    <source>
        <dbReference type="EMBL" id="PWN87559.1"/>
    </source>
</evidence>
<feature type="compositionally biased region" description="Low complexity" evidence="1">
    <location>
        <begin position="129"/>
        <end position="140"/>
    </location>
</feature>
<feature type="compositionally biased region" description="Basic and acidic residues" evidence="1">
    <location>
        <begin position="436"/>
        <end position="445"/>
    </location>
</feature>
<keyword evidence="2" id="KW-0812">Transmembrane</keyword>
<reference evidence="3 4" key="1">
    <citation type="journal article" date="2018" name="Mol. Biol. Evol.">
        <title>Broad Genomic Sampling Reveals a Smut Pathogenic Ancestry of the Fungal Clade Ustilaginomycotina.</title>
        <authorList>
            <person name="Kijpornyongpan T."/>
            <person name="Mondo S.J."/>
            <person name="Barry K."/>
            <person name="Sandor L."/>
            <person name="Lee J."/>
            <person name="Lipzen A."/>
            <person name="Pangilinan J."/>
            <person name="LaButti K."/>
            <person name="Hainaut M."/>
            <person name="Henrissat B."/>
            <person name="Grigoriev I.V."/>
            <person name="Spatafora J.W."/>
            <person name="Aime M.C."/>
        </authorList>
    </citation>
    <scope>NUCLEOTIDE SEQUENCE [LARGE SCALE GENOMIC DNA]</scope>
    <source>
        <strain evidence="3 4">MCA 4198</strain>
    </source>
</reference>
<dbReference type="OrthoDB" id="3367072at2759"/>
<dbReference type="Proteomes" id="UP000245768">
    <property type="component" value="Unassembled WGS sequence"/>
</dbReference>